<evidence type="ECO:0000313" key="3">
    <source>
        <dbReference type="Proteomes" id="UP000016930"/>
    </source>
</evidence>
<name>M2P4X7_CERS8</name>
<accession>M2P4X7</accession>
<feature type="region of interest" description="Disordered" evidence="1">
    <location>
        <begin position="27"/>
        <end position="48"/>
    </location>
</feature>
<keyword evidence="3" id="KW-1185">Reference proteome</keyword>
<dbReference type="EMBL" id="KB446470">
    <property type="protein sequence ID" value="EMD30264.1"/>
    <property type="molecule type" value="Genomic_DNA"/>
</dbReference>
<protein>
    <submittedName>
        <fullName evidence="2">Uncharacterized protein</fullName>
    </submittedName>
</protein>
<dbReference type="Proteomes" id="UP000016930">
    <property type="component" value="Unassembled WGS sequence"/>
</dbReference>
<evidence type="ECO:0000313" key="2">
    <source>
        <dbReference type="EMBL" id="EMD30264.1"/>
    </source>
</evidence>
<organism evidence="2 3">
    <name type="scientific">Ceriporiopsis subvermispora (strain B)</name>
    <name type="common">White-rot fungus</name>
    <name type="synonym">Gelatoporia subvermispora</name>
    <dbReference type="NCBI Taxonomy" id="914234"/>
    <lineage>
        <taxon>Eukaryota</taxon>
        <taxon>Fungi</taxon>
        <taxon>Dikarya</taxon>
        <taxon>Basidiomycota</taxon>
        <taxon>Agaricomycotina</taxon>
        <taxon>Agaricomycetes</taxon>
        <taxon>Polyporales</taxon>
        <taxon>Gelatoporiaceae</taxon>
        <taxon>Gelatoporia</taxon>
    </lineage>
</organism>
<dbReference type="HOGENOM" id="CLU_2793769_0_0_1"/>
<reference evidence="2 3" key="1">
    <citation type="journal article" date="2012" name="Proc. Natl. Acad. Sci. U.S.A.">
        <title>Comparative genomics of Ceriporiopsis subvermispora and Phanerochaete chrysosporium provide insight into selective ligninolysis.</title>
        <authorList>
            <person name="Fernandez-Fueyo E."/>
            <person name="Ruiz-Duenas F.J."/>
            <person name="Ferreira P."/>
            <person name="Floudas D."/>
            <person name="Hibbett D.S."/>
            <person name="Canessa P."/>
            <person name="Larrondo L.F."/>
            <person name="James T.Y."/>
            <person name="Seelenfreund D."/>
            <person name="Lobos S."/>
            <person name="Polanco R."/>
            <person name="Tello M."/>
            <person name="Honda Y."/>
            <person name="Watanabe T."/>
            <person name="Watanabe T."/>
            <person name="Ryu J.S."/>
            <person name="Kubicek C.P."/>
            <person name="Schmoll M."/>
            <person name="Gaskell J."/>
            <person name="Hammel K.E."/>
            <person name="St John F.J."/>
            <person name="Vanden Wymelenberg A."/>
            <person name="Sabat G."/>
            <person name="Splinter BonDurant S."/>
            <person name="Syed K."/>
            <person name="Yadav J.S."/>
            <person name="Doddapaneni H."/>
            <person name="Subramanian V."/>
            <person name="Lavin J.L."/>
            <person name="Oguiza J.A."/>
            <person name="Perez G."/>
            <person name="Pisabarro A.G."/>
            <person name="Ramirez L."/>
            <person name="Santoyo F."/>
            <person name="Master E."/>
            <person name="Coutinho P.M."/>
            <person name="Henrissat B."/>
            <person name="Lombard V."/>
            <person name="Magnuson J.K."/>
            <person name="Kuees U."/>
            <person name="Hori C."/>
            <person name="Igarashi K."/>
            <person name="Samejima M."/>
            <person name="Held B.W."/>
            <person name="Barry K.W."/>
            <person name="LaButti K.M."/>
            <person name="Lapidus A."/>
            <person name="Lindquist E.A."/>
            <person name="Lucas S.M."/>
            <person name="Riley R."/>
            <person name="Salamov A.A."/>
            <person name="Hoffmeister D."/>
            <person name="Schwenk D."/>
            <person name="Hadar Y."/>
            <person name="Yarden O."/>
            <person name="de Vries R.P."/>
            <person name="Wiebenga A."/>
            <person name="Stenlid J."/>
            <person name="Eastwood D."/>
            <person name="Grigoriev I.V."/>
            <person name="Berka R.M."/>
            <person name="Blanchette R.A."/>
            <person name="Kersten P."/>
            <person name="Martinez A.T."/>
            <person name="Vicuna R."/>
            <person name="Cullen D."/>
        </authorList>
    </citation>
    <scope>NUCLEOTIDE SEQUENCE [LARGE SCALE GENOMIC DNA]</scope>
    <source>
        <strain evidence="2 3">B</strain>
    </source>
</reference>
<gene>
    <name evidence="2" type="ORF">CERSUDRAFT_101697</name>
</gene>
<evidence type="ECO:0000256" key="1">
    <source>
        <dbReference type="SAM" id="MobiDB-lite"/>
    </source>
</evidence>
<dbReference type="AlphaFoldDB" id="M2P4X7"/>
<proteinExistence type="predicted"/>
<sequence length="68" mass="7221">MTTTQRPALDSALRTIPFISVARAQPAPQLSAPLRRPPTPIVADSGLRADRALRGGPGALDFASCRRL</sequence>